<sequence length="48" mass="5578">MEERKQQPEPPQTRATWWSRQKNRGSKQPQNGVEMRGDAEGEFIAPPI</sequence>
<name>A0A392NVS4_9FABA</name>
<dbReference type="Proteomes" id="UP000265520">
    <property type="component" value="Unassembled WGS sequence"/>
</dbReference>
<evidence type="ECO:0000313" key="2">
    <source>
        <dbReference type="EMBL" id="MCI02585.1"/>
    </source>
</evidence>
<evidence type="ECO:0000256" key="1">
    <source>
        <dbReference type="SAM" id="MobiDB-lite"/>
    </source>
</evidence>
<proteinExistence type="predicted"/>
<dbReference type="AlphaFoldDB" id="A0A392NVS4"/>
<reference evidence="2 3" key="1">
    <citation type="journal article" date="2018" name="Front. Plant Sci.">
        <title>Red Clover (Trifolium pratense) and Zigzag Clover (T. medium) - A Picture of Genomic Similarities and Differences.</title>
        <authorList>
            <person name="Dluhosova J."/>
            <person name="Istvanek J."/>
            <person name="Nedelnik J."/>
            <person name="Repkova J."/>
        </authorList>
    </citation>
    <scope>NUCLEOTIDE SEQUENCE [LARGE SCALE GENOMIC DNA]</scope>
    <source>
        <strain evidence="3">cv. 10/8</strain>
        <tissue evidence="2">Leaf</tissue>
    </source>
</reference>
<feature type="compositionally biased region" description="Polar residues" evidence="1">
    <location>
        <begin position="13"/>
        <end position="31"/>
    </location>
</feature>
<keyword evidence="3" id="KW-1185">Reference proteome</keyword>
<dbReference type="EMBL" id="LXQA010049581">
    <property type="protein sequence ID" value="MCI02585.1"/>
    <property type="molecule type" value="Genomic_DNA"/>
</dbReference>
<accession>A0A392NVS4</accession>
<comment type="caution">
    <text evidence="2">The sequence shown here is derived from an EMBL/GenBank/DDBJ whole genome shotgun (WGS) entry which is preliminary data.</text>
</comment>
<organism evidence="2 3">
    <name type="scientific">Trifolium medium</name>
    <dbReference type="NCBI Taxonomy" id="97028"/>
    <lineage>
        <taxon>Eukaryota</taxon>
        <taxon>Viridiplantae</taxon>
        <taxon>Streptophyta</taxon>
        <taxon>Embryophyta</taxon>
        <taxon>Tracheophyta</taxon>
        <taxon>Spermatophyta</taxon>
        <taxon>Magnoliopsida</taxon>
        <taxon>eudicotyledons</taxon>
        <taxon>Gunneridae</taxon>
        <taxon>Pentapetalae</taxon>
        <taxon>rosids</taxon>
        <taxon>fabids</taxon>
        <taxon>Fabales</taxon>
        <taxon>Fabaceae</taxon>
        <taxon>Papilionoideae</taxon>
        <taxon>50 kb inversion clade</taxon>
        <taxon>NPAAA clade</taxon>
        <taxon>Hologalegina</taxon>
        <taxon>IRL clade</taxon>
        <taxon>Trifolieae</taxon>
        <taxon>Trifolium</taxon>
    </lineage>
</organism>
<protein>
    <submittedName>
        <fullName evidence="2">Uncharacterized protein</fullName>
    </submittedName>
</protein>
<feature type="region of interest" description="Disordered" evidence="1">
    <location>
        <begin position="1"/>
        <end position="48"/>
    </location>
</feature>
<evidence type="ECO:0000313" key="3">
    <source>
        <dbReference type="Proteomes" id="UP000265520"/>
    </source>
</evidence>